<evidence type="ECO:0000259" key="21">
    <source>
        <dbReference type="PROSITE" id="PS50157"/>
    </source>
</evidence>
<evidence type="ECO:0000256" key="17">
    <source>
        <dbReference type="ARBA" id="ARBA00079158"/>
    </source>
</evidence>
<evidence type="ECO:0000256" key="18">
    <source>
        <dbReference type="ARBA" id="ARBA00082269"/>
    </source>
</evidence>
<dbReference type="PROSITE" id="PS50157">
    <property type="entry name" value="ZINC_FINGER_C2H2_2"/>
    <property type="match status" value="6"/>
</dbReference>
<dbReference type="InterPro" id="IPR036236">
    <property type="entry name" value="Znf_C2H2_sf"/>
</dbReference>
<dbReference type="EMBL" id="VXAU01002740">
    <property type="protein sequence ID" value="NXK91241.1"/>
    <property type="molecule type" value="Genomic_DNA"/>
</dbReference>
<dbReference type="PANTHER" id="PTHR24391">
    <property type="entry name" value="HISTONE H4 TRANSCRIPTION FACTOR-RELATED"/>
    <property type="match status" value="1"/>
</dbReference>
<feature type="compositionally biased region" description="Low complexity" evidence="20">
    <location>
        <begin position="450"/>
        <end position="463"/>
    </location>
</feature>
<comment type="caution">
    <text evidence="22">The sequence shown here is derived from an EMBL/GenBank/DDBJ whole genome shotgun (WGS) entry which is preliminary data.</text>
</comment>
<dbReference type="Proteomes" id="UP000520463">
    <property type="component" value="Unassembled WGS sequence"/>
</dbReference>
<organism evidence="22 23">
    <name type="scientific">Formicarius rufipectus</name>
    <dbReference type="NCBI Taxonomy" id="1118560"/>
    <lineage>
        <taxon>Eukaryota</taxon>
        <taxon>Metazoa</taxon>
        <taxon>Chordata</taxon>
        <taxon>Craniata</taxon>
        <taxon>Vertebrata</taxon>
        <taxon>Euteleostomi</taxon>
        <taxon>Archelosauria</taxon>
        <taxon>Archosauria</taxon>
        <taxon>Dinosauria</taxon>
        <taxon>Saurischia</taxon>
        <taxon>Theropoda</taxon>
        <taxon>Coelurosauria</taxon>
        <taxon>Aves</taxon>
        <taxon>Neognathae</taxon>
        <taxon>Neoaves</taxon>
        <taxon>Telluraves</taxon>
        <taxon>Australaves</taxon>
        <taxon>Passeriformes</taxon>
        <taxon>Formicariidae</taxon>
        <taxon>Formicarius</taxon>
    </lineage>
</organism>
<keyword evidence="5 19" id="KW-0863">Zinc-finger</keyword>
<dbReference type="GO" id="GO:0000981">
    <property type="term" value="F:DNA-binding transcription factor activity, RNA polymerase II-specific"/>
    <property type="evidence" value="ECO:0007669"/>
    <property type="project" value="TreeGrafter"/>
</dbReference>
<evidence type="ECO:0000256" key="15">
    <source>
        <dbReference type="ARBA" id="ARBA00070453"/>
    </source>
</evidence>
<evidence type="ECO:0000256" key="16">
    <source>
        <dbReference type="ARBA" id="ARBA00076712"/>
    </source>
</evidence>
<dbReference type="PANTHER" id="PTHR24391:SF26">
    <property type="entry name" value="HISTONE H4 TRANSCRIPTION FACTOR"/>
    <property type="match status" value="1"/>
</dbReference>
<dbReference type="Pfam" id="PF00096">
    <property type="entry name" value="zf-C2H2"/>
    <property type="match status" value="3"/>
</dbReference>
<proteinExistence type="predicted"/>
<feature type="non-terminal residue" evidence="22">
    <location>
        <position position="562"/>
    </location>
</feature>
<keyword evidence="10" id="KW-0010">Activator</keyword>
<dbReference type="FunFam" id="3.30.160.60:FF:002166">
    <property type="entry name" value="Histone H4 transcription factor"/>
    <property type="match status" value="1"/>
</dbReference>
<evidence type="ECO:0000256" key="1">
    <source>
        <dbReference type="ARBA" id="ARBA00004123"/>
    </source>
</evidence>
<feature type="region of interest" description="Disordered" evidence="20">
    <location>
        <begin position="434"/>
        <end position="502"/>
    </location>
</feature>
<evidence type="ECO:0000256" key="19">
    <source>
        <dbReference type="PROSITE-ProRule" id="PRU00042"/>
    </source>
</evidence>
<dbReference type="GO" id="GO:0008270">
    <property type="term" value="F:zinc ion binding"/>
    <property type="evidence" value="ECO:0007669"/>
    <property type="project" value="UniProtKB-KW"/>
</dbReference>
<gene>
    <name evidence="22" type="primary">Hinfp</name>
    <name evidence="22" type="ORF">FORRUF_R09565</name>
</gene>
<sequence length="562" mass="64105">AMPPARGGGKGAVVLQCEWQQCSFVAAGMEEFCGHVGQHLQQHLQQRLPGEHRDELDPLEECTCLWQDCGFCSPESPSDLVRHVYFHCYHTKLKQWGLQALQGQEDVSHCQLDFQSRNIIPEIQENFLCLWEYCERSFDNPEWFYRHVEDHSFCSEYKAAGKENHVVLCGWKDCDCTFKGRCKLREHLRSHTQEKVVACPTCGGMFANNTKFFDHIRRQSALDQQRFQCSHCSKRFATERLLRDHMRNHVNHYKCPLCDMTCPLPSSLRNHIRFRHSEERPFKCDYCDYSCKNLIDLRKHLDTHSKEPAYRCEFEACSFSARSLCSIKLHQRRVHEGDSEPRYKCHVCDKCFTRGNNLTVHLRKKHQFKWPSGHPRFRYREHEDGYLRLQLVRYESVELTEQLLKDKEKRGEALEGSAECVVLPEGEGNLQAIILEPPADPPPAEESKGSESCPAPGSAGSPEPAQPSPCQGPALSLEQEPSPCQGPALSLEQEPSPPSSPIIRVVNRTNEHGQSETVYYVMASTGPEEQGAGAPGGLAVELEENVMDRLQKTAEELGIQIV</sequence>
<feature type="non-terminal residue" evidence="22">
    <location>
        <position position="1"/>
    </location>
</feature>
<reference evidence="22 23" key="1">
    <citation type="submission" date="2019-09" db="EMBL/GenBank/DDBJ databases">
        <title>Bird 10,000 Genomes (B10K) Project - Family phase.</title>
        <authorList>
            <person name="Zhang G."/>
        </authorList>
    </citation>
    <scope>NUCLEOTIDE SEQUENCE [LARGE SCALE GENOMIC DNA]</scope>
    <source>
        <strain evidence="22">B10K-DU-001-43</strain>
        <tissue evidence="22">Muscle</tissue>
    </source>
</reference>
<dbReference type="GO" id="GO:0005634">
    <property type="term" value="C:nucleus"/>
    <property type="evidence" value="ECO:0007669"/>
    <property type="project" value="UniProtKB-SubCell"/>
</dbReference>
<evidence type="ECO:0000256" key="9">
    <source>
        <dbReference type="ARBA" id="ARBA00023125"/>
    </source>
</evidence>
<dbReference type="PROSITE" id="PS00028">
    <property type="entry name" value="ZINC_FINGER_C2H2_1"/>
    <property type="match status" value="6"/>
</dbReference>
<dbReference type="InterPro" id="IPR013087">
    <property type="entry name" value="Znf_C2H2_type"/>
</dbReference>
<feature type="domain" description="C2H2-type" evidence="21">
    <location>
        <begin position="343"/>
        <end position="371"/>
    </location>
</feature>
<feature type="domain" description="C2H2-type" evidence="21">
    <location>
        <begin position="253"/>
        <end position="281"/>
    </location>
</feature>
<evidence type="ECO:0000313" key="22">
    <source>
        <dbReference type="EMBL" id="NXK91241.1"/>
    </source>
</evidence>
<evidence type="ECO:0000256" key="10">
    <source>
        <dbReference type="ARBA" id="ARBA00023159"/>
    </source>
</evidence>
<dbReference type="OrthoDB" id="10039931at2759"/>
<dbReference type="SUPFAM" id="SSF57667">
    <property type="entry name" value="beta-beta-alpha zinc fingers"/>
    <property type="match status" value="4"/>
</dbReference>
<evidence type="ECO:0000256" key="11">
    <source>
        <dbReference type="ARBA" id="ARBA00023163"/>
    </source>
</evidence>
<evidence type="ECO:0000256" key="5">
    <source>
        <dbReference type="ARBA" id="ARBA00022771"/>
    </source>
</evidence>
<accession>A0A7L0NDU6</accession>
<dbReference type="GO" id="GO:0045892">
    <property type="term" value="P:negative regulation of DNA-templated transcription"/>
    <property type="evidence" value="ECO:0007669"/>
    <property type="project" value="UniProtKB-ARBA"/>
</dbReference>
<evidence type="ECO:0000256" key="3">
    <source>
        <dbReference type="ARBA" id="ARBA00022723"/>
    </source>
</evidence>
<evidence type="ECO:0000256" key="14">
    <source>
        <dbReference type="ARBA" id="ARBA00064889"/>
    </source>
</evidence>
<protein>
    <recommendedName>
        <fullName evidence="15">Histone H4 transcription factor</fullName>
    </recommendedName>
    <alternativeName>
        <fullName evidence="18">Histone nuclear factor P</fullName>
    </alternativeName>
    <alternativeName>
        <fullName evidence="16">MBD2-interacting zinc finger protein</fullName>
    </alternativeName>
    <alternativeName>
        <fullName evidence="17">Methyl-CpG-binding protein 2-interacting zinc finger protein</fullName>
    </alternativeName>
</protein>
<dbReference type="InterPro" id="IPR051574">
    <property type="entry name" value="ZnF_E-box_Homeobox"/>
</dbReference>
<keyword evidence="7" id="KW-0832">Ubl conjugation</keyword>
<dbReference type="SMART" id="SM00355">
    <property type="entry name" value="ZnF_C2H2"/>
    <property type="match status" value="10"/>
</dbReference>
<comment type="subunit">
    <text evidence="14">Binds MBD2 and a histone deacetylase complex. Interacts with NPAT.</text>
</comment>
<evidence type="ECO:0000256" key="13">
    <source>
        <dbReference type="ARBA" id="ARBA00055361"/>
    </source>
</evidence>
<feature type="domain" description="C2H2-type" evidence="21">
    <location>
        <begin position="227"/>
        <end position="254"/>
    </location>
</feature>
<dbReference type="GO" id="GO:0010628">
    <property type="term" value="P:positive regulation of gene expression"/>
    <property type="evidence" value="ECO:0007669"/>
    <property type="project" value="UniProtKB-ARBA"/>
</dbReference>
<comment type="function">
    <text evidence="13">Transcriptional repressor that binds to the consensus sequence 5'-CGGACGTT-3' and to the RB1 promoter. Transcriptional activator that promotes histone H4 gene transcription at the G1/S phase transition in conjunction with NPAT. Also activates transcription of the ATM and PRKDC genes. Autoregulates its expression by associating with its own promoter.</text>
</comment>
<feature type="domain" description="C2H2-type" evidence="21">
    <location>
        <begin position="167"/>
        <end position="196"/>
    </location>
</feature>
<keyword evidence="11" id="KW-0804">Transcription</keyword>
<dbReference type="GO" id="GO:0000978">
    <property type="term" value="F:RNA polymerase II cis-regulatory region sequence-specific DNA binding"/>
    <property type="evidence" value="ECO:0007669"/>
    <property type="project" value="TreeGrafter"/>
</dbReference>
<keyword evidence="12" id="KW-0539">Nucleus</keyword>
<evidence type="ECO:0000256" key="20">
    <source>
        <dbReference type="SAM" id="MobiDB-lite"/>
    </source>
</evidence>
<evidence type="ECO:0000256" key="8">
    <source>
        <dbReference type="ARBA" id="ARBA00023015"/>
    </source>
</evidence>
<feature type="domain" description="C2H2-type" evidence="21">
    <location>
        <begin position="282"/>
        <end position="309"/>
    </location>
</feature>
<keyword evidence="8" id="KW-0805">Transcription regulation</keyword>
<evidence type="ECO:0000256" key="4">
    <source>
        <dbReference type="ARBA" id="ARBA00022737"/>
    </source>
</evidence>
<dbReference type="FunFam" id="3.30.160.60:FF:002279">
    <property type="entry name" value="Histone H4 transcription factor"/>
    <property type="match status" value="1"/>
</dbReference>
<keyword evidence="2" id="KW-0678">Repressor</keyword>
<dbReference type="GO" id="GO:0045893">
    <property type="term" value="P:positive regulation of DNA-templated transcription"/>
    <property type="evidence" value="ECO:0007669"/>
    <property type="project" value="UniProtKB-ARBA"/>
</dbReference>
<evidence type="ECO:0000313" key="23">
    <source>
        <dbReference type="Proteomes" id="UP000520463"/>
    </source>
</evidence>
<evidence type="ECO:0000256" key="6">
    <source>
        <dbReference type="ARBA" id="ARBA00022833"/>
    </source>
</evidence>
<feature type="domain" description="C2H2-type" evidence="21">
    <location>
        <begin position="310"/>
        <end position="340"/>
    </location>
</feature>
<keyword evidence="9" id="KW-0238">DNA-binding</keyword>
<name>A0A7L0NDU6_9PASS</name>
<evidence type="ECO:0000256" key="2">
    <source>
        <dbReference type="ARBA" id="ARBA00022491"/>
    </source>
</evidence>
<evidence type="ECO:0000256" key="12">
    <source>
        <dbReference type="ARBA" id="ARBA00023242"/>
    </source>
</evidence>
<keyword evidence="23" id="KW-1185">Reference proteome</keyword>
<keyword evidence="4" id="KW-0677">Repeat</keyword>
<evidence type="ECO:0000256" key="7">
    <source>
        <dbReference type="ARBA" id="ARBA00022843"/>
    </source>
</evidence>
<keyword evidence="6" id="KW-0862">Zinc</keyword>
<comment type="subcellular location">
    <subcellularLocation>
        <location evidence="1">Nucleus</location>
    </subcellularLocation>
</comment>
<dbReference type="Pfam" id="PF13894">
    <property type="entry name" value="zf-C2H2_4"/>
    <property type="match status" value="1"/>
</dbReference>
<dbReference type="Gene3D" id="3.30.160.60">
    <property type="entry name" value="Classic Zinc Finger"/>
    <property type="match status" value="4"/>
</dbReference>
<keyword evidence="3" id="KW-0479">Metal-binding</keyword>
<dbReference type="AlphaFoldDB" id="A0A7L0NDU6"/>